<dbReference type="Proteomes" id="UP000235023">
    <property type="component" value="Unassembled WGS sequence"/>
</dbReference>
<feature type="signal peptide" evidence="3">
    <location>
        <begin position="1"/>
        <end position="16"/>
    </location>
</feature>
<feature type="region of interest" description="Disordered" evidence="1">
    <location>
        <begin position="134"/>
        <end position="166"/>
    </location>
</feature>
<name>A0A2J5HEC2_9EURO</name>
<proteinExistence type="predicted"/>
<gene>
    <name evidence="4" type="ORF">BDW42DRAFT_42844</name>
</gene>
<organism evidence="4 5">
    <name type="scientific">Aspergillus taichungensis</name>
    <dbReference type="NCBI Taxonomy" id="482145"/>
    <lineage>
        <taxon>Eukaryota</taxon>
        <taxon>Fungi</taxon>
        <taxon>Dikarya</taxon>
        <taxon>Ascomycota</taxon>
        <taxon>Pezizomycotina</taxon>
        <taxon>Eurotiomycetes</taxon>
        <taxon>Eurotiomycetidae</taxon>
        <taxon>Eurotiales</taxon>
        <taxon>Aspergillaceae</taxon>
        <taxon>Aspergillus</taxon>
        <taxon>Aspergillus subgen. Circumdati</taxon>
    </lineage>
</organism>
<keyword evidence="2" id="KW-0472">Membrane</keyword>
<keyword evidence="2" id="KW-1133">Transmembrane helix</keyword>
<feature type="transmembrane region" description="Helical" evidence="2">
    <location>
        <begin position="85"/>
        <end position="113"/>
    </location>
</feature>
<dbReference type="EMBL" id="KZ559659">
    <property type="protein sequence ID" value="PLN75197.1"/>
    <property type="molecule type" value="Genomic_DNA"/>
</dbReference>
<dbReference type="AlphaFoldDB" id="A0A2J5HEC2"/>
<evidence type="ECO:0008006" key="6">
    <source>
        <dbReference type="Google" id="ProtNLM"/>
    </source>
</evidence>
<protein>
    <recommendedName>
        <fullName evidence="6">Transmembrane protein</fullName>
    </recommendedName>
</protein>
<keyword evidence="3" id="KW-0732">Signal</keyword>
<reference evidence="5" key="1">
    <citation type="submission" date="2017-12" db="EMBL/GenBank/DDBJ databases">
        <authorList>
            <consortium name="DOE Joint Genome Institute"/>
            <person name="Mondo S.J."/>
            <person name="Kjaerbolling I."/>
            <person name="Vesth T.C."/>
            <person name="Frisvad J.C."/>
            <person name="Nybo J.L."/>
            <person name="Theobald S."/>
            <person name="Kuo A."/>
            <person name="Bowyer P."/>
            <person name="Matsuda Y."/>
            <person name="Lyhne E.K."/>
            <person name="Kogle M.E."/>
            <person name="Clum A."/>
            <person name="Lipzen A."/>
            <person name="Salamov A."/>
            <person name="Ngan C.Y."/>
            <person name="Daum C."/>
            <person name="Chiniquy J."/>
            <person name="Barry K."/>
            <person name="LaButti K."/>
            <person name="Haridas S."/>
            <person name="Simmons B.A."/>
            <person name="Magnuson J.K."/>
            <person name="Mortensen U.H."/>
            <person name="Larsen T.O."/>
            <person name="Grigoriev I.V."/>
            <person name="Baker S.E."/>
            <person name="Andersen M.R."/>
            <person name="Nordberg H.P."/>
            <person name="Cantor M.N."/>
            <person name="Hua S.X."/>
        </authorList>
    </citation>
    <scope>NUCLEOTIDE SEQUENCE [LARGE SCALE GENOMIC DNA]</scope>
    <source>
        <strain evidence="5">IBT 19404</strain>
    </source>
</reference>
<keyword evidence="5" id="KW-1185">Reference proteome</keyword>
<keyword evidence="2" id="KW-0812">Transmembrane</keyword>
<evidence type="ECO:0000256" key="1">
    <source>
        <dbReference type="SAM" id="MobiDB-lite"/>
    </source>
</evidence>
<sequence length="166" mass="18714">MFLFFIVSLFRLLCLSVRFNRLEEERGTRTIGCVGEGKKKTAAQRSRRVDFSPSVVSPNRFSFGGKKKDNLICFLVSFVPILYTLLFSFLFTLFLSFFSLVDFFLVVDFLFYARGGEDDDRRSARVSWRSVESETRGGGGRKQAMLAGWSSRSAGGLKGGIQKVAE</sequence>
<evidence type="ECO:0000256" key="2">
    <source>
        <dbReference type="SAM" id="Phobius"/>
    </source>
</evidence>
<accession>A0A2J5HEC2</accession>
<feature type="chain" id="PRO_5014319384" description="Transmembrane protein" evidence="3">
    <location>
        <begin position="17"/>
        <end position="166"/>
    </location>
</feature>
<evidence type="ECO:0000313" key="5">
    <source>
        <dbReference type="Proteomes" id="UP000235023"/>
    </source>
</evidence>
<evidence type="ECO:0000256" key="3">
    <source>
        <dbReference type="SAM" id="SignalP"/>
    </source>
</evidence>
<evidence type="ECO:0000313" key="4">
    <source>
        <dbReference type="EMBL" id="PLN75197.1"/>
    </source>
</evidence>